<name>A0A258FSH0_9CAUL</name>
<keyword evidence="2" id="KW-0489">Methyltransferase</keyword>
<dbReference type="GO" id="GO:0032259">
    <property type="term" value="P:methylation"/>
    <property type="evidence" value="ECO:0007669"/>
    <property type="project" value="UniProtKB-KW"/>
</dbReference>
<dbReference type="PANTHER" id="PTHR43667">
    <property type="entry name" value="CYCLOPROPANE-FATTY-ACYL-PHOSPHOLIPID SYNTHASE"/>
    <property type="match status" value="1"/>
</dbReference>
<evidence type="ECO:0000256" key="1">
    <source>
        <dbReference type="ARBA" id="ARBA00010815"/>
    </source>
</evidence>
<gene>
    <name evidence="8" type="ORF">B7Z01_04710</name>
</gene>
<dbReference type="InterPro" id="IPR050723">
    <property type="entry name" value="CFA/CMAS"/>
</dbReference>
<evidence type="ECO:0000256" key="5">
    <source>
        <dbReference type="ARBA" id="ARBA00023098"/>
    </source>
</evidence>
<dbReference type="SMART" id="SM00828">
    <property type="entry name" value="PKS_MT"/>
    <property type="match status" value="1"/>
</dbReference>
<dbReference type="AlphaFoldDB" id="A0A258FSH0"/>
<dbReference type="GO" id="GO:0008610">
    <property type="term" value="P:lipid biosynthetic process"/>
    <property type="evidence" value="ECO:0007669"/>
    <property type="project" value="InterPro"/>
</dbReference>
<evidence type="ECO:0000256" key="4">
    <source>
        <dbReference type="ARBA" id="ARBA00022691"/>
    </source>
</evidence>
<reference evidence="8 9" key="1">
    <citation type="submission" date="2017-03" db="EMBL/GenBank/DDBJ databases">
        <title>Lifting the veil on microbial sulfur biogeochemistry in mining wastewaters.</title>
        <authorList>
            <person name="Kantor R.S."/>
            <person name="Colenbrander Nelson T."/>
            <person name="Marshall S."/>
            <person name="Bennett D."/>
            <person name="Apte S."/>
            <person name="Camacho D."/>
            <person name="Thomas B.C."/>
            <person name="Warren L.A."/>
            <person name="Banfield J.F."/>
        </authorList>
    </citation>
    <scope>NUCLEOTIDE SEQUENCE [LARGE SCALE GENOMIC DNA]</scope>
    <source>
        <strain evidence="8">32-69-9</strain>
    </source>
</reference>
<evidence type="ECO:0000256" key="2">
    <source>
        <dbReference type="ARBA" id="ARBA00022603"/>
    </source>
</evidence>
<accession>A0A258FSH0</accession>
<keyword evidence="4" id="KW-0949">S-adenosyl-L-methionine</keyword>
<dbReference type="SUPFAM" id="SSF53335">
    <property type="entry name" value="S-adenosyl-L-methionine-dependent methyltransferases"/>
    <property type="match status" value="1"/>
</dbReference>
<dbReference type="GO" id="GO:0008168">
    <property type="term" value="F:methyltransferase activity"/>
    <property type="evidence" value="ECO:0007669"/>
    <property type="project" value="UniProtKB-KW"/>
</dbReference>
<dbReference type="EMBL" id="NCEB01000007">
    <property type="protein sequence ID" value="OYX34843.1"/>
    <property type="molecule type" value="Genomic_DNA"/>
</dbReference>
<proteinExistence type="inferred from homology"/>
<dbReference type="Gene3D" id="3.40.50.150">
    <property type="entry name" value="Vaccinia Virus protein VP39"/>
    <property type="match status" value="1"/>
</dbReference>
<feature type="active site" evidence="6">
    <location>
        <position position="403"/>
    </location>
</feature>
<dbReference type="Pfam" id="PF02353">
    <property type="entry name" value="CMAS"/>
    <property type="match status" value="1"/>
</dbReference>
<evidence type="ECO:0000259" key="7">
    <source>
        <dbReference type="SMART" id="SM00828"/>
    </source>
</evidence>
<keyword evidence="5" id="KW-0443">Lipid metabolism</keyword>
<organism evidence="8 9">
    <name type="scientific">Brevundimonas subvibrioides</name>
    <dbReference type="NCBI Taxonomy" id="74313"/>
    <lineage>
        <taxon>Bacteria</taxon>
        <taxon>Pseudomonadati</taxon>
        <taxon>Pseudomonadota</taxon>
        <taxon>Alphaproteobacteria</taxon>
        <taxon>Caulobacterales</taxon>
        <taxon>Caulobacteraceae</taxon>
        <taxon>Brevundimonas</taxon>
    </lineage>
</organism>
<dbReference type="PANTHER" id="PTHR43667:SF1">
    <property type="entry name" value="CYCLOPROPANE-FATTY-ACYL-PHOSPHOLIPID SYNTHASE"/>
    <property type="match status" value="1"/>
</dbReference>
<comment type="similarity">
    <text evidence="1">Belongs to the CFA/CMAS family.</text>
</comment>
<keyword evidence="3" id="KW-0808">Transferase</keyword>
<evidence type="ECO:0000313" key="8">
    <source>
        <dbReference type="EMBL" id="OYX34843.1"/>
    </source>
</evidence>
<dbReference type="Proteomes" id="UP000215595">
    <property type="component" value="Unassembled WGS sequence"/>
</dbReference>
<protein>
    <submittedName>
        <fullName evidence="8">Cyclopropane-fatty-acyl-phospholipid synthase</fullName>
    </submittedName>
</protein>
<evidence type="ECO:0000256" key="3">
    <source>
        <dbReference type="ARBA" id="ARBA00022679"/>
    </source>
</evidence>
<dbReference type="PIRSF" id="PIRSF003085">
    <property type="entry name" value="CMAS"/>
    <property type="match status" value="1"/>
</dbReference>
<dbReference type="InterPro" id="IPR003333">
    <property type="entry name" value="CMAS"/>
</dbReference>
<evidence type="ECO:0000256" key="6">
    <source>
        <dbReference type="PIRSR" id="PIRSR003085-1"/>
    </source>
</evidence>
<dbReference type="InterPro" id="IPR029063">
    <property type="entry name" value="SAM-dependent_MTases_sf"/>
</dbReference>
<sequence>MSDDRRVQAARRIAAHIAGHLQADLSLQLWTGEVLPLGPNARDDIRIVLADPAAVRRLVLKPGLMTLFELYATGDVRIEGGSPLEAADRWDHGRAVHLPRRVDKALIARELIPFLIGGKTRGVGDAAFDDTGEVGQRQDKAARRDKDFISFHYDVGNDFYGLFLDPEMVYSSACYADDTTPLEEAQTRKLDLICRKLRLRPGQRLLDVGCGWGGLSCWAAQHYGVTVHGVTLSEEQLAFARAKVERLGLSDRITLELRDYRDLDLSDHFDAISQVEMFEHVGFANHDRHFLEMKRLLKPGGLYFHQASVRRGGRDPSNIAPQTNATRTIGRFIFPGGELDTIGMTVTNLGRLGFEVLDVEDLREHFQRTTAEWSRRLMARRGEAVALVGEERTRLWLIFFAMCAKGFERGSILVYQTVAQRRRAGPSGLPLDRRSLYD</sequence>
<dbReference type="CDD" id="cd02440">
    <property type="entry name" value="AdoMet_MTases"/>
    <property type="match status" value="1"/>
</dbReference>
<evidence type="ECO:0000313" key="9">
    <source>
        <dbReference type="Proteomes" id="UP000215595"/>
    </source>
</evidence>
<comment type="caution">
    <text evidence="8">The sequence shown here is derived from an EMBL/GenBank/DDBJ whole genome shotgun (WGS) entry which is preliminary data.</text>
</comment>
<feature type="domain" description="Polyketide synthase-like methyltransferase" evidence="7">
    <location>
        <begin position="167"/>
        <end position="375"/>
    </location>
</feature>
<dbReference type="InterPro" id="IPR020803">
    <property type="entry name" value="MeTfrase_dom"/>
</dbReference>